<gene>
    <name evidence="1" type="ORF">QAD02_007708</name>
</gene>
<accession>A0ACC2N574</accession>
<protein>
    <submittedName>
        <fullName evidence="1">Uncharacterized protein</fullName>
    </submittedName>
</protein>
<comment type="caution">
    <text evidence="1">The sequence shown here is derived from an EMBL/GenBank/DDBJ whole genome shotgun (WGS) entry which is preliminary data.</text>
</comment>
<reference evidence="1" key="1">
    <citation type="submission" date="2023-04" db="EMBL/GenBank/DDBJ databases">
        <title>A chromosome-level genome assembly of the parasitoid wasp Eretmocerus hayati.</title>
        <authorList>
            <person name="Zhong Y."/>
            <person name="Liu S."/>
            <person name="Liu Y."/>
        </authorList>
    </citation>
    <scope>NUCLEOTIDE SEQUENCE</scope>
    <source>
        <strain evidence="1">ZJU_SS_LIU_2023</strain>
    </source>
</reference>
<dbReference type="EMBL" id="CM056744">
    <property type="protein sequence ID" value="KAJ8666046.1"/>
    <property type="molecule type" value="Genomic_DNA"/>
</dbReference>
<evidence type="ECO:0000313" key="2">
    <source>
        <dbReference type="Proteomes" id="UP001239111"/>
    </source>
</evidence>
<organism evidence="1 2">
    <name type="scientific">Eretmocerus hayati</name>
    <dbReference type="NCBI Taxonomy" id="131215"/>
    <lineage>
        <taxon>Eukaryota</taxon>
        <taxon>Metazoa</taxon>
        <taxon>Ecdysozoa</taxon>
        <taxon>Arthropoda</taxon>
        <taxon>Hexapoda</taxon>
        <taxon>Insecta</taxon>
        <taxon>Pterygota</taxon>
        <taxon>Neoptera</taxon>
        <taxon>Endopterygota</taxon>
        <taxon>Hymenoptera</taxon>
        <taxon>Apocrita</taxon>
        <taxon>Proctotrupomorpha</taxon>
        <taxon>Chalcidoidea</taxon>
        <taxon>Aphelinidae</taxon>
        <taxon>Aphelininae</taxon>
        <taxon>Eretmocerus</taxon>
    </lineage>
</organism>
<evidence type="ECO:0000313" key="1">
    <source>
        <dbReference type="EMBL" id="KAJ8666046.1"/>
    </source>
</evidence>
<sequence>MKQFLGKRCLEELRDGEKGFPSDEPGSGISERAHSTLHGTTAQKLGKIPLVDGSVKEMKILEEFQQSPQRSENDEAKTFQDKEPSCRDSMSRCDVSRADEYLISETNHEYSSTVELNAVGCAQKLPQHRVDDDSAEFEDLGDIFPNSKGPSKKFDNMLKLILFPASGISLEDVLNMTQAIYLRFKTPKATRMAFLELIKLLAGPEFKNLHISDYYVSLYNKPAQDYRTYTFFCTECNRTISNSLLKKHIKSNTIGVCDTCSKEFKLSTENSNFYINMNVEYQLRSILNNQHVFESILASVSNINSSRNSQAADSKPMAICDVQDGEIYRKTDFNKDQKENTIILTADINSDGASMHETTKFSYWSILMILNELPPKLRFKLVILFAALYTCEEPTFHLMNSFMESFLTQMHKLMHEGVLFYHKGRRKTYRIFVVPLFFCVDTVARPILQARKQFNAFYGCSWCYNKGIKIGCMKFLKSLNAHNRSQAEYLEDLTKWEEVRPNKEGEKLYRGLRGKSKICELLPHFDIIWGYPPDYMHGVCLAVTKQFWEFLNKSSHSD</sequence>
<dbReference type="Proteomes" id="UP001239111">
    <property type="component" value="Chromosome 4"/>
</dbReference>
<proteinExistence type="predicted"/>
<keyword evidence="2" id="KW-1185">Reference proteome</keyword>
<name>A0ACC2N574_9HYME</name>